<evidence type="ECO:0000259" key="3">
    <source>
        <dbReference type="PROSITE" id="PS51253"/>
    </source>
</evidence>
<dbReference type="InterPro" id="IPR050863">
    <property type="entry name" value="CenT-Element_Derived"/>
</dbReference>
<dbReference type="PANTHER" id="PTHR19303:SF74">
    <property type="entry name" value="POGO TRANSPOSABLE ELEMENT WITH KRAB DOMAIN"/>
    <property type="match status" value="1"/>
</dbReference>
<dbReference type="InterPro" id="IPR006600">
    <property type="entry name" value="HTH_CenpB_DNA-bd_dom"/>
</dbReference>
<feature type="compositionally biased region" description="Acidic residues" evidence="2">
    <location>
        <begin position="748"/>
        <end position="772"/>
    </location>
</feature>
<organism evidence="4 5">
    <name type="scientific">Fusarium austroafricanum</name>
    <dbReference type="NCBI Taxonomy" id="2364996"/>
    <lineage>
        <taxon>Eukaryota</taxon>
        <taxon>Fungi</taxon>
        <taxon>Dikarya</taxon>
        <taxon>Ascomycota</taxon>
        <taxon>Pezizomycotina</taxon>
        <taxon>Sordariomycetes</taxon>
        <taxon>Hypocreomycetidae</taxon>
        <taxon>Hypocreales</taxon>
        <taxon>Nectriaceae</taxon>
        <taxon>Fusarium</taxon>
        <taxon>Fusarium concolor species complex</taxon>
    </lineage>
</organism>
<gene>
    <name evidence="4" type="ORF">F53441_5536</name>
</gene>
<sequence>MSISFESPQPALSAVQRWIDSATGKPVVSRYSDHNLETRTVAAVELLREGFYSSAVKASKAWAVPYKSLLSRQKGKHPVSQNGGNFTLFSPEEEKAILAWCWRRVTQGHHIQMRTLRQYANSVLKATDRPPTASRFWARRFLRRYSSILHRKKSSTLAAQRKAMADRANVEEWFHKWHQYTEKGIDYEDVWNIDETGFQIGYLKNGIFLWTFNIIEKPILTDAHETISVTIIESISAKGRVIPPFIIMPGIQLPSRWVDNRLEAGTTIVTTPKGYIDDIAAIEFFNHFEQRTRPQKIPGKRTLLLDGCENHFTKGLFQKAQDAGVVLFPFPPHLTHILQPLDVGLFCVYKHWHQEILLREIADGATDFNKADFLFYLQEVRTRTTKRSTIISSWQKTGIYPFDPEVILARMINPLSSLSLEVAEESLPGYISRGSSSTYSSDNNSEMSEEGDVTPPRELHHSNRRDQEIRLMSTPPPRVNWIEMNTPQLKMRQIRQYEEYVALRIECSIASGTPLTPSVSHVNEKVRKAHTTLAVNGITATQEMRRLKEKNLKRSARDQGTTILANYGPITIYDARLRVAKDQHNRLAGQAAEEARLHTKEVRDEVGYLRRWIVAVRKMLRASLKDLRVADLYSSQPAYSQKRKLFTAGEFYIKKQHQDCIRATAVIGSRYRLHRELLAKSKDSKEKANNAKELGSQEVPKVFYFHWNPPFLLPFDYDFNIVKEALEFIVADEEKRRSNRKKMSLETDGLEIVEDDEEIDEDNEDDEDDDDLLIGDTIEVSQGEFVIPKDEENTE</sequence>
<name>A0A8H4KLJ0_9HYPO</name>
<dbReference type="PROSITE" id="PS51253">
    <property type="entry name" value="HTH_CENPB"/>
    <property type="match status" value="1"/>
</dbReference>
<proteinExistence type="predicted"/>
<dbReference type="InterPro" id="IPR004875">
    <property type="entry name" value="DDE_SF_endonuclease_dom"/>
</dbReference>
<evidence type="ECO:0000256" key="2">
    <source>
        <dbReference type="SAM" id="MobiDB-lite"/>
    </source>
</evidence>
<accession>A0A8H4KLJ0</accession>
<dbReference type="Pfam" id="PF03221">
    <property type="entry name" value="HTH_Tnp_Tc5"/>
    <property type="match status" value="1"/>
</dbReference>
<feature type="region of interest" description="Disordered" evidence="2">
    <location>
        <begin position="433"/>
        <end position="466"/>
    </location>
</feature>
<dbReference type="OrthoDB" id="4949264at2759"/>
<dbReference type="Proteomes" id="UP000605986">
    <property type="component" value="Unassembled WGS sequence"/>
</dbReference>
<dbReference type="AlphaFoldDB" id="A0A8H4KLJ0"/>
<keyword evidence="1" id="KW-0238">DNA-binding</keyword>
<feature type="compositionally biased region" description="Low complexity" evidence="2">
    <location>
        <begin position="433"/>
        <end position="446"/>
    </location>
</feature>
<dbReference type="Pfam" id="PF03184">
    <property type="entry name" value="DDE_1"/>
    <property type="match status" value="1"/>
</dbReference>
<protein>
    <recommendedName>
        <fullName evidence="3">HTH CENPB-type domain-containing protein</fullName>
    </recommendedName>
</protein>
<evidence type="ECO:0000256" key="1">
    <source>
        <dbReference type="ARBA" id="ARBA00023125"/>
    </source>
</evidence>
<feature type="compositionally biased region" description="Basic and acidic residues" evidence="2">
    <location>
        <begin position="455"/>
        <end position="466"/>
    </location>
</feature>
<dbReference type="GO" id="GO:0003677">
    <property type="term" value="F:DNA binding"/>
    <property type="evidence" value="ECO:0007669"/>
    <property type="project" value="UniProtKB-KW"/>
</dbReference>
<dbReference type="PANTHER" id="PTHR19303">
    <property type="entry name" value="TRANSPOSON"/>
    <property type="match status" value="1"/>
</dbReference>
<dbReference type="EMBL" id="JAADJG010000216">
    <property type="protein sequence ID" value="KAF4451494.1"/>
    <property type="molecule type" value="Genomic_DNA"/>
</dbReference>
<dbReference type="GO" id="GO:0005634">
    <property type="term" value="C:nucleus"/>
    <property type="evidence" value="ECO:0007669"/>
    <property type="project" value="TreeGrafter"/>
</dbReference>
<evidence type="ECO:0000313" key="4">
    <source>
        <dbReference type="EMBL" id="KAF4451494.1"/>
    </source>
</evidence>
<feature type="domain" description="HTH CENPB-type" evidence="3">
    <location>
        <begin position="81"/>
        <end position="151"/>
    </location>
</feature>
<comment type="caution">
    <text evidence="4">The sequence shown here is derived from an EMBL/GenBank/DDBJ whole genome shotgun (WGS) entry which is preliminary data.</text>
</comment>
<feature type="region of interest" description="Disordered" evidence="2">
    <location>
        <begin position="740"/>
        <end position="772"/>
    </location>
</feature>
<reference evidence="4" key="1">
    <citation type="submission" date="2020-01" db="EMBL/GenBank/DDBJ databases">
        <title>Identification and distribution of gene clusters putatively required for synthesis of sphingolipid metabolism inhibitors in phylogenetically diverse species of the filamentous fungus Fusarium.</title>
        <authorList>
            <person name="Kim H.-S."/>
            <person name="Busman M."/>
            <person name="Brown D.W."/>
            <person name="Divon H."/>
            <person name="Uhlig S."/>
            <person name="Proctor R.H."/>
        </authorList>
    </citation>
    <scope>NUCLEOTIDE SEQUENCE</scope>
    <source>
        <strain evidence="4">NRRL 53441</strain>
    </source>
</reference>
<evidence type="ECO:0000313" key="5">
    <source>
        <dbReference type="Proteomes" id="UP000605986"/>
    </source>
</evidence>
<keyword evidence="5" id="KW-1185">Reference proteome</keyword>